<evidence type="ECO:0000259" key="6">
    <source>
        <dbReference type="Pfam" id="PF00460"/>
    </source>
</evidence>
<gene>
    <name evidence="10" type="primary">flgE</name>
    <name evidence="10" type="ORF">IFO67_02325</name>
</gene>
<comment type="similarity">
    <text evidence="2 5">Belongs to the flagella basal body rod proteins family.</text>
</comment>
<dbReference type="InterPro" id="IPR037058">
    <property type="entry name" value="Falgellar_hook_FlgE_sf"/>
</dbReference>
<dbReference type="InterPro" id="IPR010930">
    <property type="entry name" value="Flg_bb/hook_C_dom"/>
</dbReference>
<dbReference type="InterPro" id="IPR019776">
    <property type="entry name" value="Flagellar_basal_body_rod_CS"/>
</dbReference>
<evidence type="ECO:0000256" key="1">
    <source>
        <dbReference type="ARBA" id="ARBA00004117"/>
    </source>
</evidence>
<dbReference type="Pfam" id="PF22692">
    <property type="entry name" value="LlgE_F_G_D1"/>
    <property type="match status" value="1"/>
</dbReference>
<keyword evidence="10" id="KW-0282">Flagellum</keyword>
<sequence length="427" mass="44550">MAFQQGLSGLASSSKAIDVVSNNIANASTVGFKGATAQFADVFASSLTGAVGTIQIGIGSTVNAVRQAFTQGNLTTTNNPLDMAINGNGFFRVQLRDGTTALTRNGQFNIDNEGYVVNATGERLMGYQETDPVSGDVSAPLNPSNANYTTLFIPPTGIRARATDNVSVGLNLNAKADVIATSPPDINDTDSYSYTTSVRVYDSLGIDHALSFYFVKSAVNTWDVYTSLDGAAPTNPPLGTLEFNEDGTLNQTLDSGGAPVATNLLSADFGDLGNGSTNPFVVSGISFARATQSGSSGSVVKELSQDGYADGEIAGLSISQNGVIQGRYTNGQTKDIGIVGLATVRNPNGLTSLGNNLWRDSPESGEPVLGPAGEGLNGVISAGQVEDSNVDLTQELVQLIIQQRNYQANAQSIRTQDQILQTLVNLR</sequence>
<evidence type="ECO:0000259" key="9">
    <source>
        <dbReference type="Pfam" id="PF22692"/>
    </source>
</evidence>
<dbReference type="EMBL" id="JACYTO010000001">
    <property type="protein sequence ID" value="MBD8501707.1"/>
    <property type="molecule type" value="Genomic_DNA"/>
</dbReference>
<feature type="domain" description="Flagellar basal-body/hook protein C-terminal" evidence="7">
    <location>
        <begin position="383"/>
        <end position="426"/>
    </location>
</feature>
<dbReference type="InterPro" id="IPR053967">
    <property type="entry name" value="LlgE_F_G-like_D1"/>
</dbReference>
<keyword evidence="10" id="KW-0969">Cilium</keyword>
<comment type="caution">
    <text evidence="10">The sequence shown here is derived from an EMBL/GenBank/DDBJ whole genome shotgun (WGS) entry which is preliminary data.</text>
</comment>
<dbReference type="PANTHER" id="PTHR30435">
    <property type="entry name" value="FLAGELLAR PROTEIN"/>
    <property type="match status" value="1"/>
</dbReference>
<dbReference type="InterPro" id="IPR020013">
    <property type="entry name" value="Flagellar_FlgE/F/G"/>
</dbReference>
<name>A0ABR9B5Q2_9RHOO</name>
<dbReference type="PANTHER" id="PTHR30435:SF1">
    <property type="entry name" value="FLAGELLAR HOOK PROTEIN FLGE"/>
    <property type="match status" value="1"/>
</dbReference>
<dbReference type="NCBIfam" id="NF004238">
    <property type="entry name" value="PRK05682.1-1"/>
    <property type="match status" value="1"/>
</dbReference>
<dbReference type="Gene3D" id="2.60.98.20">
    <property type="entry name" value="Flagellar hook protein FlgE"/>
    <property type="match status" value="1"/>
</dbReference>
<dbReference type="Pfam" id="PF07559">
    <property type="entry name" value="FlgE_D2"/>
    <property type="match status" value="1"/>
</dbReference>
<dbReference type="Pfam" id="PF00460">
    <property type="entry name" value="Flg_bb_rod"/>
    <property type="match status" value="1"/>
</dbReference>
<organism evidence="10 11">
    <name type="scientific">Thauera sedimentorum</name>
    <dbReference type="NCBI Taxonomy" id="2767595"/>
    <lineage>
        <taxon>Bacteria</taxon>
        <taxon>Pseudomonadati</taxon>
        <taxon>Pseudomonadota</taxon>
        <taxon>Betaproteobacteria</taxon>
        <taxon>Rhodocyclales</taxon>
        <taxon>Zoogloeaceae</taxon>
        <taxon>Thauera</taxon>
    </lineage>
</organism>
<reference evidence="11" key="1">
    <citation type="submission" date="2023-07" db="EMBL/GenBank/DDBJ databases">
        <title>Thauera sp. CAU 1555 isolated from sand of Yaerae Beach.</title>
        <authorList>
            <person name="Kim W."/>
        </authorList>
    </citation>
    <scope>NUCLEOTIDE SEQUENCE [LARGE SCALE GENOMIC DNA]</scope>
    <source>
        <strain evidence="11">CAU 1555</strain>
    </source>
</reference>
<dbReference type="Proteomes" id="UP000603602">
    <property type="component" value="Unassembled WGS sequence"/>
</dbReference>
<dbReference type="InterPro" id="IPR001444">
    <property type="entry name" value="Flag_bb_rod_N"/>
</dbReference>
<dbReference type="PROSITE" id="PS00588">
    <property type="entry name" value="FLAGELLA_BB_ROD"/>
    <property type="match status" value="1"/>
</dbReference>
<dbReference type="RefSeq" id="WP_187716540.1">
    <property type="nucleotide sequence ID" value="NZ_JACTAH010000001.1"/>
</dbReference>
<evidence type="ECO:0000313" key="11">
    <source>
        <dbReference type="Proteomes" id="UP000603602"/>
    </source>
</evidence>
<accession>A0ABR9B5Q2</accession>
<evidence type="ECO:0000259" key="8">
    <source>
        <dbReference type="Pfam" id="PF07559"/>
    </source>
</evidence>
<feature type="domain" description="Flagellar hook protein FlgE/F/G-like D1" evidence="9">
    <location>
        <begin position="84"/>
        <end position="136"/>
    </location>
</feature>
<keyword evidence="4 5" id="KW-0975">Bacterial flagellum</keyword>
<dbReference type="InterPro" id="IPR037925">
    <property type="entry name" value="FlgE/F/G-like"/>
</dbReference>
<feature type="domain" description="Flagellar hook protein FlgE D2" evidence="8">
    <location>
        <begin position="171"/>
        <end position="308"/>
    </location>
</feature>
<proteinExistence type="inferred from homology"/>
<keyword evidence="10" id="KW-0966">Cell projection</keyword>
<dbReference type="Pfam" id="PF06429">
    <property type="entry name" value="Flg_bbr_C"/>
    <property type="match status" value="1"/>
</dbReference>
<dbReference type="NCBIfam" id="TIGR03506">
    <property type="entry name" value="FlgEFG_subfam"/>
    <property type="match status" value="1"/>
</dbReference>
<feature type="domain" description="Flagellar basal body rod protein N-terminal" evidence="6">
    <location>
        <begin position="6"/>
        <end position="33"/>
    </location>
</feature>
<comment type="subcellular location">
    <subcellularLocation>
        <location evidence="1 5">Bacterial flagellum basal body</location>
    </subcellularLocation>
</comment>
<evidence type="ECO:0000256" key="2">
    <source>
        <dbReference type="ARBA" id="ARBA00009677"/>
    </source>
</evidence>
<dbReference type="SUPFAM" id="SSF117143">
    <property type="entry name" value="Flagellar hook protein flgE"/>
    <property type="match status" value="1"/>
</dbReference>
<evidence type="ECO:0000256" key="4">
    <source>
        <dbReference type="ARBA" id="ARBA00023143"/>
    </source>
</evidence>
<evidence type="ECO:0000313" key="10">
    <source>
        <dbReference type="EMBL" id="MBD8501707.1"/>
    </source>
</evidence>
<keyword evidence="11" id="KW-1185">Reference proteome</keyword>
<evidence type="ECO:0000256" key="5">
    <source>
        <dbReference type="RuleBase" id="RU362116"/>
    </source>
</evidence>
<evidence type="ECO:0000256" key="3">
    <source>
        <dbReference type="ARBA" id="ARBA00019015"/>
    </source>
</evidence>
<comment type="function">
    <text evidence="5">A flexible structure which links the flagellar filament to the drive apparatus in the basal body.</text>
</comment>
<protein>
    <recommendedName>
        <fullName evidence="3 5">Flagellar hook protein FlgE</fullName>
    </recommendedName>
</protein>
<dbReference type="InterPro" id="IPR011491">
    <property type="entry name" value="FlgE_D2"/>
</dbReference>
<evidence type="ECO:0000259" key="7">
    <source>
        <dbReference type="Pfam" id="PF06429"/>
    </source>
</evidence>